<evidence type="ECO:0000313" key="2">
    <source>
        <dbReference type="EMBL" id="PHM64091.1"/>
    </source>
</evidence>
<feature type="transmembrane region" description="Helical" evidence="1">
    <location>
        <begin position="41"/>
        <end position="62"/>
    </location>
</feature>
<dbReference type="AlphaFoldDB" id="A0A2D0KKX7"/>
<keyword evidence="1" id="KW-0812">Transmembrane</keyword>
<comment type="caution">
    <text evidence="2">The sequence shown here is derived from an EMBL/GenBank/DDBJ whole genome shotgun (WGS) entry which is preliminary data.</text>
</comment>
<dbReference type="Proteomes" id="UP000222366">
    <property type="component" value="Unassembled WGS sequence"/>
</dbReference>
<reference evidence="2 3" key="1">
    <citation type="journal article" date="2017" name="Nat. Microbiol.">
        <title>Natural product diversity associated with the nematode symbionts Photorhabdus and Xenorhabdus.</title>
        <authorList>
            <person name="Tobias N.J."/>
            <person name="Wolff H."/>
            <person name="Djahanschiri B."/>
            <person name="Grundmann F."/>
            <person name="Kronenwerth M."/>
            <person name="Shi Y.M."/>
            <person name="Simonyi S."/>
            <person name="Grun P."/>
            <person name="Shapiro-Ilan D."/>
            <person name="Pidot S.J."/>
            <person name="Stinear T.P."/>
            <person name="Ebersberger I."/>
            <person name="Bode H.B."/>
        </authorList>
    </citation>
    <scope>NUCLEOTIDE SEQUENCE [LARGE SCALE GENOMIC DNA]</scope>
    <source>
        <strain evidence="2 3">DSM 17904</strain>
    </source>
</reference>
<proteinExistence type="predicted"/>
<feature type="transmembrane region" description="Helical" evidence="1">
    <location>
        <begin position="14"/>
        <end position="34"/>
    </location>
</feature>
<sequence length="148" mass="17326">MKIKNGEDFFKESYIMSNTIVSILFMSYILFLMISMIKHRLVLIFYFFSAVIEMVIAVVSIIKELYLSADLSVEETEGERFLCCVYRSREYFIGKKLDYIINEIGKPSNRKKHVVMWESGRYAVSAWINKRGTCMDMKINYGHKPSGK</sequence>
<keyword evidence="3" id="KW-1185">Reference proteome</keyword>
<evidence type="ECO:0000256" key="1">
    <source>
        <dbReference type="SAM" id="Phobius"/>
    </source>
</evidence>
<dbReference type="EMBL" id="NJAJ01000037">
    <property type="protein sequence ID" value="PHM64091.1"/>
    <property type="molecule type" value="Genomic_DNA"/>
</dbReference>
<protein>
    <submittedName>
        <fullName evidence="2">Uncharacterized protein</fullName>
    </submittedName>
</protein>
<gene>
    <name evidence="2" type="ORF">Xsto_03366</name>
</gene>
<keyword evidence="1" id="KW-1133">Transmembrane helix</keyword>
<keyword evidence="1" id="KW-0472">Membrane</keyword>
<accession>A0A2D0KKX7</accession>
<name>A0A2D0KKX7_9GAMM</name>
<evidence type="ECO:0000313" key="3">
    <source>
        <dbReference type="Proteomes" id="UP000222366"/>
    </source>
</evidence>
<organism evidence="2 3">
    <name type="scientific">Xenorhabdus stockiae</name>
    <dbReference type="NCBI Taxonomy" id="351614"/>
    <lineage>
        <taxon>Bacteria</taxon>
        <taxon>Pseudomonadati</taxon>
        <taxon>Pseudomonadota</taxon>
        <taxon>Gammaproteobacteria</taxon>
        <taxon>Enterobacterales</taxon>
        <taxon>Morganellaceae</taxon>
        <taxon>Xenorhabdus</taxon>
    </lineage>
</organism>